<dbReference type="AlphaFoldDB" id="A0A6L6XVE1"/>
<dbReference type="InterPro" id="IPR023187">
    <property type="entry name" value="Tscrpt_reg_MarR-type_CS"/>
</dbReference>
<protein>
    <submittedName>
        <fullName evidence="5">MarR family transcriptional regulator</fullName>
    </submittedName>
</protein>
<dbReference type="PROSITE" id="PS50995">
    <property type="entry name" value="HTH_MARR_2"/>
    <property type="match status" value="1"/>
</dbReference>
<evidence type="ECO:0000256" key="3">
    <source>
        <dbReference type="ARBA" id="ARBA00023163"/>
    </source>
</evidence>
<dbReference type="PROSITE" id="PS01117">
    <property type="entry name" value="HTH_MARR_1"/>
    <property type="match status" value="1"/>
</dbReference>
<sequence length="166" mass="17902">MTTSERQVGVSDGNVVLDLFVLQQRIAELMELALDGTDVRPAEYAVYSQLGIAPMTPRDLGARLGVTPSTMTGHLAALARRGHVRKVAQAEDRRSYRVELTASGRRTLEICRTGFRAMLARLETGLPVPASEVRAVLAGVERTAAGVAADLRAEVRRPQAAARPGR</sequence>
<dbReference type="GO" id="GO:0003677">
    <property type="term" value="F:DNA binding"/>
    <property type="evidence" value="ECO:0007669"/>
    <property type="project" value="UniProtKB-KW"/>
</dbReference>
<evidence type="ECO:0000313" key="6">
    <source>
        <dbReference type="Proteomes" id="UP000473525"/>
    </source>
</evidence>
<dbReference type="PANTHER" id="PTHR33164:SF43">
    <property type="entry name" value="HTH-TYPE TRANSCRIPTIONAL REPRESSOR YETL"/>
    <property type="match status" value="1"/>
</dbReference>
<proteinExistence type="predicted"/>
<dbReference type="GO" id="GO:0003700">
    <property type="term" value="F:DNA-binding transcription factor activity"/>
    <property type="evidence" value="ECO:0007669"/>
    <property type="project" value="InterPro"/>
</dbReference>
<dbReference type="GO" id="GO:0006950">
    <property type="term" value="P:response to stress"/>
    <property type="evidence" value="ECO:0007669"/>
    <property type="project" value="TreeGrafter"/>
</dbReference>
<evidence type="ECO:0000259" key="4">
    <source>
        <dbReference type="PROSITE" id="PS50995"/>
    </source>
</evidence>
<dbReference type="SMART" id="SM00347">
    <property type="entry name" value="HTH_MARR"/>
    <property type="match status" value="1"/>
</dbReference>
<evidence type="ECO:0000256" key="1">
    <source>
        <dbReference type="ARBA" id="ARBA00023015"/>
    </source>
</evidence>
<gene>
    <name evidence="5" type="ORF">GON03_18465</name>
</gene>
<dbReference type="InterPro" id="IPR000835">
    <property type="entry name" value="HTH_MarR-typ"/>
</dbReference>
<evidence type="ECO:0000313" key="5">
    <source>
        <dbReference type="EMBL" id="MVQ51170.1"/>
    </source>
</evidence>
<dbReference type="SUPFAM" id="SSF46785">
    <property type="entry name" value="Winged helix' DNA-binding domain"/>
    <property type="match status" value="1"/>
</dbReference>
<keyword evidence="1" id="KW-0805">Transcription regulation</keyword>
<keyword evidence="6" id="KW-1185">Reference proteome</keyword>
<dbReference type="RefSeq" id="WP_157344393.1">
    <property type="nucleotide sequence ID" value="NZ_WSEK01000004.1"/>
</dbReference>
<dbReference type="Gene3D" id="1.10.10.10">
    <property type="entry name" value="Winged helix-like DNA-binding domain superfamily/Winged helix DNA-binding domain"/>
    <property type="match status" value="1"/>
</dbReference>
<dbReference type="Pfam" id="PF12802">
    <property type="entry name" value="MarR_2"/>
    <property type="match status" value="1"/>
</dbReference>
<dbReference type="InterPro" id="IPR036388">
    <property type="entry name" value="WH-like_DNA-bd_sf"/>
</dbReference>
<dbReference type="PANTHER" id="PTHR33164">
    <property type="entry name" value="TRANSCRIPTIONAL REGULATOR, MARR FAMILY"/>
    <property type="match status" value="1"/>
</dbReference>
<evidence type="ECO:0000256" key="2">
    <source>
        <dbReference type="ARBA" id="ARBA00023125"/>
    </source>
</evidence>
<organism evidence="5 6">
    <name type="scientific">Nocardioides agri</name>
    <dbReference type="NCBI Taxonomy" id="2682843"/>
    <lineage>
        <taxon>Bacteria</taxon>
        <taxon>Bacillati</taxon>
        <taxon>Actinomycetota</taxon>
        <taxon>Actinomycetes</taxon>
        <taxon>Propionibacteriales</taxon>
        <taxon>Nocardioidaceae</taxon>
        <taxon>Nocardioides</taxon>
    </lineage>
</organism>
<feature type="domain" description="HTH marR-type" evidence="4">
    <location>
        <begin position="1"/>
        <end position="145"/>
    </location>
</feature>
<dbReference type="Proteomes" id="UP000473525">
    <property type="component" value="Unassembled WGS sequence"/>
</dbReference>
<accession>A0A6L6XVE1</accession>
<dbReference type="EMBL" id="WSEK01000004">
    <property type="protein sequence ID" value="MVQ51170.1"/>
    <property type="molecule type" value="Genomic_DNA"/>
</dbReference>
<name>A0A6L6XVE1_9ACTN</name>
<reference evidence="5 6" key="1">
    <citation type="submission" date="2019-12" db="EMBL/GenBank/DDBJ databases">
        <authorList>
            <person name="Huq M.A."/>
        </authorList>
    </citation>
    <scope>NUCLEOTIDE SEQUENCE [LARGE SCALE GENOMIC DNA]</scope>
    <source>
        <strain evidence="5 6">MAH-18</strain>
    </source>
</reference>
<keyword evidence="3" id="KW-0804">Transcription</keyword>
<dbReference type="InterPro" id="IPR036390">
    <property type="entry name" value="WH_DNA-bd_sf"/>
</dbReference>
<dbReference type="InterPro" id="IPR039422">
    <property type="entry name" value="MarR/SlyA-like"/>
</dbReference>
<comment type="caution">
    <text evidence="5">The sequence shown here is derived from an EMBL/GenBank/DDBJ whole genome shotgun (WGS) entry which is preliminary data.</text>
</comment>
<keyword evidence="2" id="KW-0238">DNA-binding</keyword>